<accession>A0A2N5W285</accession>
<name>A0A2N5W285_9BASI</name>
<comment type="function">
    <text evidence="6">DNA helicase participates in several chromatin remodeling complexes, including the SWR1 and the INO80 complexes.</text>
</comment>
<keyword evidence="2 6" id="KW-0805">Transcription regulation</keyword>
<dbReference type="Gene3D" id="2.40.50.360">
    <property type="entry name" value="RuvB-like helicase, domain II"/>
    <property type="match status" value="1"/>
</dbReference>
<evidence type="ECO:0000256" key="4">
    <source>
        <dbReference type="ARBA" id="ARBA00023163"/>
    </source>
</evidence>
<dbReference type="InterPro" id="IPR027238">
    <property type="entry name" value="RuvB-like"/>
</dbReference>
<proteinExistence type="inferred from homology"/>
<keyword evidence="5 6" id="KW-0234">DNA repair</keyword>
<dbReference type="EC" id="3.6.4.12" evidence="6"/>
<dbReference type="GO" id="GO:0006281">
    <property type="term" value="P:DNA repair"/>
    <property type="evidence" value="ECO:0007669"/>
    <property type="project" value="UniProtKB-KW"/>
</dbReference>
<dbReference type="GO" id="GO:0006325">
    <property type="term" value="P:chromatin organization"/>
    <property type="evidence" value="ECO:0007669"/>
    <property type="project" value="UniProtKB-KW"/>
</dbReference>
<comment type="catalytic activity">
    <reaction evidence="6">
        <text>ATP + H2O = ADP + phosphate + H(+)</text>
        <dbReference type="Rhea" id="RHEA:13065"/>
        <dbReference type="ChEBI" id="CHEBI:15377"/>
        <dbReference type="ChEBI" id="CHEBI:15378"/>
        <dbReference type="ChEBI" id="CHEBI:30616"/>
        <dbReference type="ChEBI" id="CHEBI:43474"/>
        <dbReference type="ChEBI" id="CHEBI:456216"/>
        <dbReference type="EC" id="3.6.4.12"/>
    </reaction>
</comment>
<keyword evidence="6" id="KW-0378">Hydrolase</keyword>
<evidence type="ECO:0000256" key="2">
    <source>
        <dbReference type="ARBA" id="ARBA00023015"/>
    </source>
</evidence>
<comment type="subcellular location">
    <subcellularLocation>
        <location evidence="6">Nucleus</location>
    </subcellularLocation>
</comment>
<evidence type="ECO:0000313" key="8">
    <source>
        <dbReference type="EMBL" id="PLW56325.1"/>
    </source>
</evidence>
<dbReference type="Pfam" id="PF06068">
    <property type="entry name" value="TIP49"/>
    <property type="match status" value="1"/>
</dbReference>
<sequence length="88" mass="9545">METIYQLGNKMIKGLKKEKVIAGEVILINKLTGKITKLGKSFTQASNYDAMGAHALKTELAPIVIMASNRGWEGSSRALNTKAHTVSQ</sequence>
<keyword evidence="9" id="KW-1185">Reference proteome</keyword>
<evidence type="ECO:0000256" key="1">
    <source>
        <dbReference type="ARBA" id="ARBA00022763"/>
    </source>
</evidence>
<dbReference type="InterPro" id="IPR012340">
    <property type="entry name" value="NA-bd_OB-fold"/>
</dbReference>
<keyword evidence="6" id="KW-0156">Chromatin regulator</keyword>
<reference evidence="8 9" key="1">
    <citation type="submission" date="2017-11" db="EMBL/GenBank/DDBJ databases">
        <title>De novo assembly and phasing of dikaryotic genomes from two isolates of Puccinia coronata f. sp. avenae, the causal agent of oat crown rust.</title>
        <authorList>
            <person name="Miller M.E."/>
            <person name="Zhang Y."/>
            <person name="Omidvar V."/>
            <person name="Sperschneider J."/>
            <person name="Schwessinger B."/>
            <person name="Raley C."/>
            <person name="Palmer J.M."/>
            <person name="Garnica D."/>
            <person name="Upadhyaya N."/>
            <person name="Rathjen J."/>
            <person name="Taylor J.M."/>
            <person name="Park R.F."/>
            <person name="Dodds P.N."/>
            <person name="Hirsch C.D."/>
            <person name="Kianian S.F."/>
            <person name="Figueroa M."/>
        </authorList>
    </citation>
    <scope>NUCLEOTIDE SEQUENCE [LARGE SCALE GENOMIC DNA]</scope>
    <source>
        <strain evidence="8">12NC29</strain>
    </source>
</reference>
<dbReference type="AlphaFoldDB" id="A0A2N5W285"/>
<keyword evidence="1 6" id="KW-0227">DNA damage</keyword>
<dbReference type="EMBL" id="PGCJ01000022">
    <property type="protein sequence ID" value="PLW56325.1"/>
    <property type="molecule type" value="Genomic_DNA"/>
</dbReference>
<dbReference type="GO" id="GO:0005524">
    <property type="term" value="F:ATP binding"/>
    <property type="evidence" value="ECO:0007669"/>
    <property type="project" value="UniProtKB-KW"/>
</dbReference>
<dbReference type="InterPro" id="IPR042487">
    <property type="entry name" value="RuvBL1/2_DNA/RNA_bd_dom"/>
</dbReference>
<evidence type="ECO:0000256" key="6">
    <source>
        <dbReference type="RuleBase" id="RU363048"/>
    </source>
</evidence>
<dbReference type="OrthoDB" id="10060499at2759"/>
<dbReference type="STRING" id="200324.A0A2N5W285"/>
<comment type="caution">
    <text evidence="8">The sequence shown here is derived from an EMBL/GenBank/DDBJ whole genome shotgun (WGS) entry which is preliminary data.</text>
</comment>
<organism evidence="8 9">
    <name type="scientific">Puccinia coronata f. sp. avenae</name>
    <dbReference type="NCBI Taxonomy" id="200324"/>
    <lineage>
        <taxon>Eukaryota</taxon>
        <taxon>Fungi</taxon>
        <taxon>Dikarya</taxon>
        <taxon>Basidiomycota</taxon>
        <taxon>Pucciniomycotina</taxon>
        <taxon>Pucciniomycetes</taxon>
        <taxon>Pucciniales</taxon>
        <taxon>Pucciniaceae</taxon>
        <taxon>Puccinia</taxon>
    </lineage>
</organism>
<evidence type="ECO:0000259" key="7">
    <source>
        <dbReference type="Pfam" id="PF06068"/>
    </source>
</evidence>
<dbReference type="GO" id="GO:0005634">
    <property type="term" value="C:nucleus"/>
    <property type="evidence" value="ECO:0007669"/>
    <property type="project" value="UniProtKB-SubCell"/>
</dbReference>
<keyword evidence="4 6" id="KW-0804">Transcription</keyword>
<keyword evidence="3" id="KW-0010">Activator</keyword>
<gene>
    <name evidence="8" type="ORF">PCANC_04028</name>
</gene>
<dbReference type="GO" id="GO:0016887">
    <property type="term" value="F:ATP hydrolysis activity"/>
    <property type="evidence" value="ECO:0007669"/>
    <property type="project" value="RHEA"/>
</dbReference>
<dbReference type="Proteomes" id="UP000235388">
    <property type="component" value="Unassembled WGS sequence"/>
</dbReference>
<dbReference type="PANTHER" id="PTHR11093">
    <property type="entry name" value="RUVB-RELATED REPTIN AND PONTIN"/>
    <property type="match status" value="1"/>
</dbReference>
<comment type="similarity">
    <text evidence="6">Belongs to the RuvB family.</text>
</comment>
<evidence type="ECO:0000313" key="9">
    <source>
        <dbReference type="Proteomes" id="UP000235388"/>
    </source>
</evidence>
<keyword evidence="6" id="KW-0547">Nucleotide-binding</keyword>
<keyword evidence="6" id="KW-0067">ATP-binding</keyword>
<evidence type="ECO:0000256" key="3">
    <source>
        <dbReference type="ARBA" id="ARBA00023159"/>
    </source>
</evidence>
<evidence type="ECO:0000256" key="5">
    <source>
        <dbReference type="ARBA" id="ARBA00023204"/>
    </source>
</evidence>
<keyword evidence="6" id="KW-0347">Helicase</keyword>
<protein>
    <recommendedName>
        <fullName evidence="6">RuvB-like helicase</fullName>
        <ecNumber evidence="6">3.6.4.12</ecNumber>
    </recommendedName>
</protein>
<feature type="domain" description="TIP49 P-loop" evidence="7">
    <location>
        <begin position="1"/>
        <end position="50"/>
    </location>
</feature>
<dbReference type="GO" id="GO:0003678">
    <property type="term" value="F:DNA helicase activity"/>
    <property type="evidence" value="ECO:0007669"/>
    <property type="project" value="UniProtKB-EC"/>
</dbReference>
<keyword evidence="6" id="KW-0539">Nucleus</keyword>
<dbReference type="SUPFAM" id="SSF50249">
    <property type="entry name" value="Nucleic acid-binding proteins"/>
    <property type="match status" value="1"/>
</dbReference>
<dbReference type="InterPro" id="IPR010339">
    <property type="entry name" value="TIP49_P-loop"/>
</dbReference>